<keyword evidence="2 7" id="KW-0812">Transmembrane</keyword>
<keyword evidence="3 7" id="KW-1133">Transmembrane helix</keyword>
<evidence type="ECO:0000256" key="3">
    <source>
        <dbReference type="ARBA" id="ARBA00022989"/>
    </source>
</evidence>
<comment type="caution">
    <text evidence="8">The sequence shown here is derived from an EMBL/GenBank/DDBJ whole genome shotgun (WGS) entry which is preliminary data.</text>
</comment>
<keyword evidence="1 7" id="KW-1003">Cell membrane</keyword>
<organism evidence="8 9">
    <name type="scientific">Candidatus Giovannonibacteria bacterium GW2011_GWB1_47_6b</name>
    <dbReference type="NCBI Taxonomy" id="1618655"/>
    <lineage>
        <taxon>Bacteria</taxon>
        <taxon>Candidatus Giovannoniibacteriota</taxon>
    </lineage>
</organism>
<comment type="similarity">
    <text evidence="7">Belongs to the transglycosylase MltG family.</text>
</comment>
<dbReference type="AlphaFoldDB" id="A0A0G1W2W1"/>
<comment type="catalytic activity">
    <reaction evidence="7">
        <text>a peptidoglycan chain = a peptidoglycan chain with N-acetyl-1,6-anhydromuramyl-[peptide] at the reducing end + a peptidoglycan chain with N-acetylglucosamine at the non-reducing end.</text>
        <dbReference type="EC" id="4.2.2.29"/>
    </reaction>
</comment>
<dbReference type="EC" id="4.2.2.29" evidence="7"/>
<dbReference type="InterPro" id="IPR003770">
    <property type="entry name" value="MLTG-like"/>
</dbReference>
<evidence type="ECO:0000256" key="4">
    <source>
        <dbReference type="ARBA" id="ARBA00023136"/>
    </source>
</evidence>
<proteinExistence type="inferred from homology"/>
<gene>
    <name evidence="7" type="primary">mltG</name>
    <name evidence="8" type="ORF">UY02_C0016G0016</name>
</gene>
<keyword evidence="5 7" id="KW-0456">Lyase</keyword>
<dbReference type="Proteomes" id="UP000034682">
    <property type="component" value="Unassembled WGS sequence"/>
</dbReference>
<evidence type="ECO:0000256" key="6">
    <source>
        <dbReference type="ARBA" id="ARBA00023316"/>
    </source>
</evidence>
<comment type="function">
    <text evidence="7">Functions as a peptidoglycan terminase that cleaves nascent peptidoglycan strands endolytically to terminate their elongation.</text>
</comment>
<evidence type="ECO:0000256" key="7">
    <source>
        <dbReference type="HAMAP-Rule" id="MF_02065"/>
    </source>
</evidence>
<dbReference type="Pfam" id="PF02618">
    <property type="entry name" value="YceG"/>
    <property type="match status" value="2"/>
</dbReference>
<comment type="subcellular location">
    <subcellularLocation>
        <location evidence="7">Cell membrane</location>
        <topology evidence="7">Single-pass membrane protein</topology>
    </subcellularLocation>
</comment>
<evidence type="ECO:0000256" key="5">
    <source>
        <dbReference type="ARBA" id="ARBA00023239"/>
    </source>
</evidence>
<keyword evidence="6 7" id="KW-0961">Cell wall biogenesis/degradation</keyword>
<evidence type="ECO:0000256" key="1">
    <source>
        <dbReference type="ARBA" id="ARBA00022475"/>
    </source>
</evidence>
<dbReference type="GO" id="GO:0005886">
    <property type="term" value="C:plasma membrane"/>
    <property type="evidence" value="ECO:0007669"/>
    <property type="project" value="UniProtKB-SubCell"/>
</dbReference>
<dbReference type="HAMAP" id="MF_02065">
    <property type="entry name" value="MltG"/>
    <property type="match status" value="1"/>
</dbReference>
<sequence>MSREKLIYISISVFFVLIVWAVVSYFFAPVGGSVRAVGFNIEQGVGFREIAHNLKGAGLIKSPATFLIYGFMSGSAHKLKAGNYTFSNDMSLPEIISALVQGPEEDIAITVKEGETLAEIEKKLVQAGIIKPGGLSKFPGKSLEGFLFPDTYRFFPNSPANDVIRKFLANFQAKTKALSETYSGDFYKALIVASLIEKEVPFSEDRHLVSGIIYKRLAIGMPLQIDAAPDTYNNYGLPKKPIANPGLDALRAAIYPKSSDYLYYLSDPLTKRTIFSKTFEEHKENKLKYLGG</sequence>
<feature type="site" description="Important for catalytic activity" evidence="7">
    <location>
        <position position="199"/>
    </location>
</feature>
<dbReference type="PANTHER" id="PTHR30518:SF2">
    <property type="entry name" value="ENDOLYTIC MUREIN TRANSGLYCOSYLASE"/>
    <property type="match status" value="1"/>
</dbReference>
<name>A0A0G1W2W1_9BACT</name>
<evidence type="ECO:0000256" key="2">
    <source>
        <dbReference type="ARBA" id="ARBA00022692"/>
    </source>
</evidence>
<reference evidence="8 9" key="1">
    <citation type="journal article" date="2015" name="Nature">
        <title>rRNA introns, odd ribosomes, and small enigmatic genomes across a large radiation of phyla.</title>
        <authorList>
            <person name="Brown C.T."/>
            <person name="Hug L.A."/>
            <person name="Thomas B.C."/>
            <person name="Sharon I."/>
            <person name="Castelle C.J."/>
            <person name="Singh A."/>
            <person name="Wilkins M.J."/>
            <person name="Williams K.H."/>
            <person name="Banfield J.F."/>
        </authorList>
    </citation>
    <scope>NUCLEOTIDE SEQUENCE [LARGE SCALE GENOMIC DNA]</scope>
</reference>
<dbReference type="PANTHER" id="PTHR30518">
    <property type="entry name" value="ENDOLYTIC MUREIN TRANSGLYCOSYLASE"/>
    <property type="match status" value="1"/>
</dbReference>
<dbReference type="GO" id="GO:0071555">
    <property type="term" value="P:cell wall organization"/>
    <property type="evidence" value="ECO:0007669"/>
    <property type="project" value="UniProtKB-KW"/>
</dbReference>
<dbReference type="EMBL" id="LCOK01000016">
    <property type="protein sequence ID" value="KKU76615.1"/>
    <property type="molecule type" value="Genomic_DNA"/>
</dbReference>
<keyword evidence="4 7" id="KW-0472">Membrane</keyword>
<dbReference type="GO" id="GO:0009252">
    <property type="term" value="P:peptidoglycan biosynthetic process"/>
    <property type="evidence" value="ECO:0007669"/>
    <property type="project" value="UniProtKB-UniRule"/>
</dbReference>
<feature type="transmembrane region" description="Helical" evidence="7">
    <location>
        <begin position="7"/>
        <end position="28"/>
    </location>
</feature>
<dbReference type="GO" id="GO:0008932">
    <property type="term" value="F:lytic endotransglycosylase activity"/>
    <property type="evidence" value="ECO:0007669"/>
    <property type="project" value="UniProtKB-UniRule"/>
</dbReference>
<protein>
    <recommendedName>
        <fullName evidence="7">Endolytic murein transglycosylase</fullName>
        <ecNumber evidence="7">4.2.2.29</ecNumber>
    </recommendedName>
    <alternativeName>
        <fullName evidence="7">Peptidoglycan lytic transglycosylase</fullName>
    </alternativeName>
    <alternativeName>
        <fullName evidence="7">Peptidoglycan polymerization terminase</fullName>
    </alternativeName>
</protein>
<evidence type="ECO:0000313" key="8">
    <source>
        <dbReference type="EMBL" id="KKU76615.1"/>
    </source>
</evidence>
<dbReference type="PATRIC" id="fig|1618655.3.peg.388"/>
<dbReference type="Gene3D" id="3.30.1490.480">
    <property type="entry name" value="Endolytic murein transglycosylase"/>
    <property type="match status" value="1"/>
</dbReference>
<accession>A0A0G1W2W1</accession>
<evidence type="ECO:0000313" key="9">
    <source>
        <dbReference type="Proteomes" id="UP000034682"/>
    </source>
</evidence>